<protein>
    <submittedName>
        <fullName evidence="2">Uncharacterized protein</fullName>
    </submittedName>
</protein>
<sequence>MNYNHRQDPNNIGDQSRQQKPQSNTKPVEKHYDYPIPVVALSSNTLSQLTFKSLKLKFFPPGHPSATIMAKDCIEGIRLRWSSLCVPGSDLSVSCQGRASRKRI</sequence>
<dbReference type="EMBL" id="JABWDY010029518">
    <property type="protein sequence ID" value="KAF5186289.1"/>
    <property type="molecule type" value="Genomic_DNA"/>
</dbReference>
<dbReference type="Proteomes" id="UP000554482">
    <property type="component" value="Unassembled WGS sequence"/>
</dbReference>
<evidence type="ECO:0000256" key="1">
    <source>
        <dbReference type="SAM" id="MobiDB-lite"/>
    </source>
</evidence>
<name>A0A7J6VMF5_THATH</name>
<organism evidence="2 3">
    <name type="scientific">Thalictrum thalictroides</name>
    <name type="common">Rue-anemone</name>
    <name type="synonym">Anemone thalictroides</name>
    <dbReference type="NCBI Taxonomy" id="46969"/>
    <lineage>
        <taxon>Eukaryota</taxon>
        <taxon>Viridiplantae</taxon>
        <taxon>Streptophyta</taxon>
        <taxon>Embryophyta</taxon>
        <taxon>Tracheophyta</taxon>
        <taxon>Spermatophyta</taxon>
        <taxon>Magnoliopsida</taxon>
        <taxon>Ranunculales</taxon>
        <taxon>Ranunculaceae</taxon>
        <taxon>Thalictroideae</taxon>
        <taxon>Thalictrum</taxon>
    </lineage>
</organism>
<proteinExistence type="predicted"/>
<feature type="compositionally biased region" description="Polar residues" evidence="1">
    <location>
        <begin position="9"/>
        <end position="26"/>
    </location>
</feature>
<dbReference type="AlphaFoldDB" id="A0A7J6VMF5"/>
<gene>
    <name evidence="2" type="ORF">FRX31_024123</name>
</gene>
<comment type="caution">
    <text evidence="2">The sequence shown here is derived from an EMBL/GenBank/DDBJ whole genome shotgun (WGS) entry which is preliminary data.</text>
</comment>
<evidence type="ECO:0000313" key="3">
    <source>
        <dbReference type="Proteomes" id="UP000554482"/>
    </source>
</evidence>
<accession>A0A7J6VMF5</accession>
<keyword evidence="3" id="KW-1185">Reference proteome</keyword>
<reference evidence="2 3" key="1">
    <citation type="submission" date="2020-06" db="EMBL/GenBank/DDBJ databases">
        <title>Transcriptomic and genomic resources for Thalictrum thalictroides and T. hernandezii: Facilitating candidate gene discovery in an emerging model plant lineage.</title>
        <authorList>
            <person name="Arias T."/>
            <person name="Riano-Pachon D.M."/>
            <person name="Di Stilio V.S."/>
        </authorList>
    </citation>
    <scope>NUCLEOTIDE SEQUENCE [LARGE SCALE GENOMIC DNA]</scope>
    <source>
        <strain evidence="3">cv. WT478/WT964</strain>
        <tissue evidence="2">Leaves</tissue>
    </source>
</reference>
<evidence type="ECO:0000313" key="2">
    <source>
        <dbReference type="EMBL" id="KAF5186289.1"/>
    </source>
</evidence>
<feature type="region of interest" description="Disordered" evidence="1">
    <location>
        <begin position="1"/>
        <end position="30"/>
    </location>
</feature>